<accession>A0A1C5GEM4</accession>
<dbReference type="InterPro" id="IPR000412">
    <property type="entry name" value="ABC_2_transport"/>
</dbReference>
<feature type="transmembrane region" description="Helical" evidence="6">
    <location>
        <begin position="58"/>
        <end position="76"/>
    </location>
</feature>
<dbReference type="RefSeq" id="WP_089001687.1">
    <property type="nucleotide sequence ID" value="NZ_JBFAAC010000006.1"/>
</dbReference>
<feature type="transmembrane region" description="Helical" evidence="6">
    <location>
        <begin position="164"/>
        <end position="186"/>
    </location>
</feature>
<keyword evidence="4 6" id="KW-0472">Membrane</keyword>
<name>A0A1C5GEM4_MICEH</name>
<dbReference type="GO" id="GO:0140359">
    <property type="term" value="F:ABC-type transporter activity"/>
    <property type="evidence" value="ECO:0007669"/>
    <property type="project" value="InterPro"/>
</dbReference>
<evidence type="ECO:0000256" key="2">
    <source>
        <dbReference type="ARBA" id="ARBA00022692"/>
    </source>
</evidence>
<evidence type="ECO:0000313" key="8">
    <source>
        <dbReference type="EMBL" id="SCG18022.1"/>
    </source>
</evidence>
<dbReference type="PANTHER" id="PTHR43229">
    <property type="entry name" value="NODULATION PROTEIN J"/>
    <property type="match status" value="1"/>
</dbReference>
<proteinExistence type="predicted"/>
<dbReference type="PANTHER" id="PTHR43229:SF2">
    <property type="entry name" value="NODULATION PROTEIN J"/>
    <property type="match status" value="1"/>
</dbReference>
<feature type="domain" description="ABC-2 type transporter transmembrane" evidence="7">
    <location>
        <begin position="49"/>
        <end position="233"/>
    </location>
</feature>
<evidence type="ECO:0000256" key="1">
    <source>
        <dbReference type="ARBA" id="ARBA00004141"/>
    </source>
</evidence>
<dbReference type="InterPro" id="IPR051784">
    <property type="entry name" value="Nod_factor_ABC_transporter"/>
</dbReference>
<dbReference type="GO" id="GO:0043190">
    <property type="term" value="C:ATP-binding cassette (ABC) transporter complex"/>
    <property type="evidence" value="ECO:0007669"/>
    <property type="project" value="InterPro"/>
</dbReference>
<feature type="transmembrane region" description="Helical" evidence="6">
    <location>
        <begin position="132"/>
        <end position="152"/>
    </location>
</feature>
<evidence type="ECO:0000256" key="3">
    <source>
        <dbReference type="ARBA" id="ARBA00022989"/>
    </source>
</evidence>
<keyword evidence="9" id="KW-1185">Reference proteome</keyword>
<feature type="transmembrane region" description="Helical" evidence="6">
    <location>
        <begin position="20"/>
        <end position="38"/>
    </location>
</feature>
<organism evidence="8 9">
    <name type="scientific">Micromonospora echinofusca</name>
    <dbReference type="NCBI Taxonomy" id="47858"/>
    <lineage>
        <taxon>Bacteria</taxon>
        <taxon>Bacillati</taxon>
        <taxon>Actinomycetota</taxon>
        <taxon>Actinomycetes</taxon>
        <taxon>Micromonosporales</taxon>
        <taxon>Micromonosporaceae</taxon>
        <taxon>Micromonospora</taxon>
    </lineage>
</organism>
<evidence type="ECO:0000259" key="7">
    <source>
        <dbReference type="Pfam" id="PF12698"/>
    </source>
</evidence>
<dbReference type="GO" id="GO:0046677">
    <property type="term" value="P:response to antibiotic"/>
    <property type="evidence" value="ECO:0007669"/>
    <property type="project" value="UniProtKB-KW"/>
</dbReference>
<dbReference type="GeneID" id="95804058"/>
<dbReference type="Pfam" id="PF12698">
    <property type="entry name" value="ABC2_membrane_3"/>
    <property type="match status" value="1"/>
</dbReference>
<dbReference type="Proteomes" id="UP000198251">
    <property type="component" value="Chromosome I"/>
</dbReference>
<feature type="transmembrane region" description="Helical" evidence="6">
    <location>
        <begin position="97"/>
        <end position="120"/>
    </location>
</feature>
<evidence type="ECO:0000256" key="5">
    <source>
        <dbReference type="ARBA" id="ARBA00023251"/>
    </source>
</evidence>
<reference evidence="8 9" key="1">
    <citation type="submission" date="2016-06" db="EMBL/GenBank/DDBJ databases">
        <authorList>
            <person name="Kjaerup R.B."/>
            <person name="Dalgaard T.S."/>
            <person name="Juul-Madsen H.R."/>
        </authorList>
    </citation>
    <scope>NUCLEOTIDE SEQUENCE [LARGE SCALE GENOMIC DNA]</scope>
    <source>
        <strain evidence="8 9">DSM 43913</strain>
    </source>
</reference>
<keyword evidence="3 6" id="KW-1133">Transmembrane helix</keyword>
<gene>
    <name evidence="8" type="ORF">GA0070610_4348</name>
</gene>
<dbReference type="EMBL" id="LT607733">
    <property type="protein sequence ID" value="SCG18022.1"/>
    <property type="molecule type" value="Genomic_DNA"/>
</dbReference>
<keyword evidence="5" id="KW-0046">Antibiotic resistance</keyword>
<dbReference type="InterPro" id="IPR013525">
    <property type="entry name" value="ABC2_TM"/>
</dbReference>
<protein>
    <submittedName>
        <fullName evidence="8">ABC-2 type transport system permease protein</fullName>
    </submittedName>
</protein>
<evidence type="ECO:0000256" key="4">
    <source>
        <dbReference type="ARBA" id="ARBA00023136"/>
    </source>
</evidence>
<evidence type="ECO:0000256" key="6">
    <source>
        <dbReference type="SAM" id="Phobius"/>
    </source>
</evidence>
<evidence type="ECO:0000313" key="9">
    <source>
        <dbReference type="Proteomes" id="UP000198251"/>
    </source>
</evidence>
<dbReference type="AlphaFoldDB" id="A0A1C5GEM4"/>
<keyword evidence="2 6" id="KW-0812">Transmembrane</keyword>
<feature type="transmembrane region" description="Helical" evidence="6">
    <location>
        <begin position="216"/>
        <end position="239"/>
    </location>
</feature>
<comment type="subcellular location">
    <subcellularLocation>
        <location evidence="1">Membrane</location>
        <topology evidence="1">Multi-pass membrane protein</topology>
    </subcellularLocation>
</comment>
<dbReference type="PIRSF" id="PIRSF006648">
    <property type="entry name" value="DrrB"/>
    <property type="match status" value="1"/>
</dbReference>
<sequence>MSTGFLKLEVKRVIRARKFWIVAFLFPTLLYLMQANLFRGEVVERTGINFSEHLLGGLAAFGALFVALNVGTRVAIERSTGWQRQLRITPLSPTSYLTAKLAAAMVVALPAITAVALTGALLQGVRLPLGGWLQLVLGVWVGTLPFALLGVFIGQVATAESVQVLTSVSHMLLGVLGGALFPSVAFPEWLQAVSAVMPSHWLAVVGHSPFEADSRLGLAALVLAGWTVVLGAAVTLRYVRDSARV</sequence>